<protein>
    <submittedName>
        <fullName evidence="3">Alpha/beta hydrolase</fullName>
    </submittedName>
</protein>
<dbReference type="Proteomes" id="UP001210380">
    <property type="component" value="Unassembled WGS sequence"/>
</dbReference>
<dbReference type="PANTHER" id="PTHR48081">
    <property type="entry name" value="AB HYDROLASE SUPERFAMILY PROTEIN C4A8.06C"/>
    <property type="match status" value="1"/>
</dbReference>
<dbReference type="EMBL" id="JAQGLA010000001">
    <property type="protein sequence ID" value="MDA3624011.1"/>
    <property type="molecule type" value="Genomic_DNA"/>
</dbReference>
<feature type="domain" description="BD-FAE-like" evidence="2">
    <location>
        <begin position="29"/>
        <end position="126"/>
    </location>
</feature>
<keyword evidence="1 3" id="KW-0378">Hydrolase</keyword>
<dbReference type="RefSeq" id="WP_270946579.1">
    <property type="nucleotide sequence ID" value="NZ_JAQGLA010000001.1"/>
</dbReference>
<name>A0ABT4UQM0_9PSEU</name>
<dbReference type="Pfam" id="PF20434">
    <property type="entry name" value="BD-FAE"/>
    <property type="match status" value="1"/>
</dbReference>
<dbReference type="InterPro" id="IPR029058">
    <property type="entry name" value="AB_hydrolase_fold"/>
</dbReference>
<dbReference type="InterPro" id="IPR049492">
    <property type="entry name" value="BD-FAE-like_dom"/>
</dbReference>
<dbReference type="SUPFAM" id="SSF53474">
    <property type="entry name" value="alpha/beta-Hydrolases"/>
    <property type="match status" value="1"/>
</dbReference>
<accession>A0ABT4UQM0</accession>
<evidence type="ECO:0000259" key="2">
    <source>
        <dbReference type="Pfam" id="PF20434"/>
    </source>
</evidence>
<sequence length="249" mass="26171">MTEPDVLVRPAPEPDRTVAYGPASEHLADVWLPAAQSGRPLVLLVHGGFWRPAYDRAHTRPMAAALRDAGWPVASLEYRRVPGHPDVTTGDVRRAVEVLPGQAGSAGTVLVGHSAGGHLVLWAAATCPPEGLLGTVALAPVADLALAEQADLGRGAVTAFLGAAANTRRDLDPVRGSSPATPVILVHGADDHEVPLDTSRSYLRAHPAASLDELPATGHYELIDPLAPAFARLLNALDLLTRQDKKNTL</sequence>
<organism evidence="3 4">
    <name type="scientific">Saccharopolyspora oryzae</name>
    <dbReference type="NCBI Taxonomy" id="2997343"/>
    <lineage>
        <taxon>Bacteria</taxon>
        <taxon>Bacillati</taxon>
        <taxon>Actinomycetota</taxon>
        <taxon>Actinomycetes</taxon>
        <taxon>Pseudonocardiales</taxon>
        <taxon>Pseudonocardiaceae</taxon>
        <taxon>Saccharopolyspora</taxon>
    </lineage>
</organism>
<dbReference type="Gene3D" id="3.40.50.1820">
    <property type="entry name" value="alpha/beta hydrolase"/>
    <property type="match status" value="1"/>
</dbReference>
<evidence type="ECO:0000313" key="4">
    <source>
        <dbReference type="Proteomes" id="UP001210380"/>
    </source>
</evidence>
<dbReference type="GO" id="GO:0016787">
    <property type="term" value="F:hydrolase activity"/>
    <property type="evidence" value="ECO:0007669"/>
    <property type="project" value="UniProtKB-KW"/>
</dbReference>
<dbReference type="InterPro" id="IPR050300">
    <property type="entry name" value="GDXG_lipolytic_enzyme"/>
</dbReference>
<evidence type="ECO:0000256" key="1">
    <source>
        <dbReference type="ARBA" id="ARBA00022801"/>
    </source>
</evidence>
<evidence type="ECO:0000313" key="3">
    <source>
        <dbReference type="EMBL" id="MDA3624011.1"/>
    </source>
</evidence>
<keyword evidence="4" id="KW-1185">Reference proteome</keyword>
<gene>
    <name evidence="3" type="ORF">OU415_01105</name>
</gene>
<comment type="caution">
    <text evidence="3">The sequence shown here is derived from an EMBL/GenBank/DDBJ whole genome shotgun (WGS) entry which is preliminary data.</text>
</comment>
<reference evidence="3 4" key="1">
    <citation type="submission" date="2022-11" db="EMBL/GenBank/DDBJ databases">
        <title>Draft genome sequence of Saccharopolyspora sp. WRP15-2 isolated from rhizosphere soils of wild rice in Thailand.</title>
        <authorList>
            <person name="Duangmal K."/>
            <person name="Kammanee S."/>
            <person name="Muangham S."/>
        </authorList>
    </citation>
    <scope>NUCLEOTIDE SEQUENCE [LARGE SCALE GENOMIC DNA]</scope>
    <source>
        <strain evidence="3 4">WRP15-2</strain>
    </source>
</reference>
<proteinExistence type="predicted"/>